<protein>
    <submittedName>
        <fullName evidence="1">Uncharacterized protein</fullName>
    </submittedName>
</protein>
<name>A0A0L0TEF4_ALLM3</name>
<reference evidence="1 2" key="1">
    <citation type="submission" date="2009-11" db="EMBL/GenBank/DDBJ databases">
        <title>Annotation of Allomyces macrogynus ATCC 38327.</title>
        <authorList>
            <consortium name="The Broad Institute Genome Sequencing Platform"/>
            <person name="Russ C."/>
            <person name="Cuomo C."/>
            <person name="Burger G."/>
            <person name="Gray M.W."/>
            <person name="Holland P.W.H."/>
            <person name="King N."/>
            <person name="Lang F.B.F."/>
            <person name="Roger A.J."/>
            <person name="Ruiz-Trillo I."/>
            <person name="Young S.K."/>
            <person name="Zeng Q."/>
            <person name="Gargeya S."/>
            <person name="Fitzgerald M."/>
            <person name="Haas B."/>
            <person name="Abouelleil A."/>
            <person name="Alvarado L."/>
            <person name="Arachchi H.M."/>
            <person name="Berlin A."/>
            <person name="Chapman S.B."/>
            <person name="Gearin G."/>
            <person name="Goldberg J."/>
            <person name="Griggs A."/>
            <person name="Gujja S."/>
            <person name="Hansen M."/>
            <person name="Heiman D."/>
            <person name="Howarth C."/>
            <person name="Larimer J."/>
            <person name="Lui A."/>
            <person name="MacDonald P.J.P."/>
            <person name="McCowen C."/>
            <person name="Montmayeur A."/>
            <person name="Murphy C."/>
            <person name="Neiman D."/>
            <person name="Pearson M."/>
            <person name="Priest M."/>
            <person name="Roberts A."/>
            <person name="Saif S."/>
            <person name="Shea T."/>
            <person name="Sisk P."/>
            <person name="Stolte C."/>
            <person name="Sykes S."/>
            <person name="Wortman J."/>
            <person name="Nusbaum C."/>
            <person name="Birren B."/>
        </authorList>
    </citation>
    <scope>NUCLEOTIDE SEQUENCE [LARGE SCALE GENOMIC DNA]</scope>
    <source>
        <strain evidence="1 2">ATCC 38327</strain>
    </source>
</reference>
<keyword evidence="2" id="KW-1185">Reference proteome</keyword>
<reference evidence="2" key="2">
    <citation type="submission" date="2009-11" db="EMBL/GenBank/DDBJ databases">
        <title>The Genome Sequence of Allomyces macrogynus strain ATCC 38327.</title>
        <authorList>
            <consortium name="The Broad Institute Genome Sequencing Platform"/>
            <person name="Russ C."/>
            <person name="Cuomo C."/>
            <person name="Shea T."/>
            <person name="Young S.K."/>
            <person name="Zeng Q."/>
            <person name="Koehrsen M."/>
            <person name="Haas B."/>
            <person name="Borodovsky M."/>
            <person name="Guigo R."/>
            <person name="Alvarado L."/>
            <person name="Berlin A."/>
            <person name="Borenstein D."/>
            <person name="Chen Z."/>
            <person name="Engels R."/>
            <person name="Freedman E."/>
            <person name="Gellesch M."/>
            <person name="Goldberg J."/>
            <person name="Griggs A."/>
            <person name="Gujja S."/>
            <person name="Heiman D."/>
            <person name="Hepburn T."/>
            <person name="Howarth C."/>
            <person name="Jen D."/>
            <person name="Larson L."/>
            <person name="Lewis B."/>
            <person name="Mehta T."/>
            <person name="Park D."/>
            <person name="Pearson M."/>
            <person name="Roberts A."/>
            <person name="Saif S."/>
            <person name="Shenoy N."/>
            <person name="Sisk P."/>
            <person name="Stolte C."/>
            <person name="Sykes S."/>
            <person name="Walk T."/>
            <person name="White J."/>
            <person name="Yandava C."/>
            <person name="Burger G."/>
            <person name="Gray M.W."/>
            <person name="Holland P.W.H."/>
            <person name="King N."/>
            <person name="Lang F.B.F."/>
            <person name="Roger A.J."/>
            <person name="Ruiz-Trillo I."/>
            <person name="Lander E."/>
            <person name="Nusbaum C."/>
        </authorList>
    </citation>
    <scope>NUCLEOTIDE SEQUENCE [LARGE SCALE GENOMIC DNA]</scope>
    <source>
        <strain evidence="2">ATCC 38327</strain>
    </source>
</reference>
<evidence type="ECO:0000313" key="2">
    <source>
        <dbReference type="Proteomes" id="UP000054350"/>
    </source>
</evidence>
<evidence type="ECO:0000313" key="1">
    <source>
        <dbReference type="EMBL" id="KNE73060.1"/>
    </source>
</evidence>
<organism evidence="1 2">
    <name type="scientific">Allomyces macrogynus (strain ATCC 38327)</name>
    <name type="common">Allomyces javanicus var. macrogynus</name>
    <dbReference type="NCBI Taxonomy" id="578462"/>
    <lineage>
        <taxon>Eukaryota</taxon>
        <taxon>Fungi</taxon>
        <taxon>Fungi incertae sedis</taxon>
        <taxon>Blastocladiomycota</taxon>
        <taxon>Blastocladiomycetes</taxon>
        <taxon>Blastocladiales</taxon>
        <taxon>Blastocladiaceae</taxon>
        <taxon>Allomyces</taxon>
    </lineage>
</organism>
<dbReference type="Proteomes" id="UP000054350">
    <property type="component" value="Unassembled WGS sequence"/>
</dbReference>
<dbReference type="VEuPathDB" id="FungiDB:AMAG_20692"/>
<accession>A0A0L0TEF4</accession>
<dbReference type="EMBL" id="GG745387">
    <property type="protein sequence ID" value="KNE73060.1"/>
    <property type="molecule type" value="Genomic_DNA"/>
</dbReference>
<dbReference type="EMBL" id="GG745387">
    <property type="protein sequence ID" value="KNE73059.1"/>
    <property type="molecule type" value="Genomic_DNA"/>
</dbReference>
<gene>
    <name evidence="1" type="ORF">AMAG_20692</name>
</gene>
<proteinExistence type="predicted"/>
<dbReference type="AlphaFoldDB" id="A0A0L0TEF4"/>
<sequence length="150" mass="16681">MDAILDADSLRFVQHLASVGEPIAIRRLLMLSTANITMLAKCVGITHDSPDDPALQSLRANVFTMFQLGGTGGIEVYFDSRLLEWVGMGHRHATIAALYERVHNGLILSKFNASKARLDEERARGVDPRSGRNLGWAEEMLLMMEEDELN</sequence>